<accession>A0A852XGH9</accession>
<proteinExistence type="predicted"/>
<evidence type="ECO:0000313" key="2">
    <source>
        <dbReference type="EMBL" id="NYG37521.1"/>
    </source>
</evidence>
<keyword evidence="1" id="KW-0812">Transmembrane</keyword>
<dbReference type="AlphaFoldDB" id="A0A852XGH9"/>
<feature type="transmembrane region" description="Helical" evidence="1">
    <location>
        <begin position="209"/>
        <end position="231"/>
    </location>
</feature>
<protein>
    <submittedName>
        <fullName evidence="2">Uncharacterized protein</fullName>
    </submittedName>
</protein>
<dbReference type="Proteomes" id="UP000592181">
    <property type="component" value="Unassembled WGS sequence"/>
</dbReference>
<sequence length="232" mass="23937">MTLGRDPLNDTSVVMRLFAAGVGSPVGMVLGMAAATLVSWGESPGTAVGWTTALFLGNVLLLGGVGGASVIQRVGLTRLVDRLVAGGHEIVSGQVVARTVPARGVRVVPVYRRAAAPVLGAPPWPRAHLLVTVALSDDGPRRVGVLLPSQPWPWRRGSPLALALHPRLPDVAVLDARVPVDGARRTDADGRWHGRWVGAIDVAGGWRGLLLAAAATAFGLPVVCALVALLAG</sequence>
<feature type="transmembrane region" description="Helical" evidence="1">
    <location>
        <begin position="17"/>
        <end position="41"/>
    </location>
</feature>
<name>A0A852XGH9_9MICO</name>
<evidence type="ECO:0000313" key="3">
    <source>
        <dbReference type="Proteomes" id="UP000592181"/>
    </source>
</evidence>
<dbReference type="RefSeq" id="WP_179462877.1">
    <property type="nucleotide sequence ID" value="NZ_JACBZX010000001.1"/>
</dbReference>
<evidence type="ECO:0000256" key="1">
    <source>
        <dbReference type="SAM" id="Phobius"/>
    </source>
</evidence>
<organism evidence="2 3">
    <name type="scientific">Janibacter alkaliphilus</name>
    <dbReference type="NCBI Taxonomy" id="1069963"/>
    <lineage>
        <taxon>Bacteria</taxon>
        <taxon>Bacillati</taxon>
        <taxon>Actinomycetota</taxon>
        <taxon>Actinomycetes</taxon>
        <taxon>Micrococcales</taxon>
        <taxon>Intrasporangiaceae</taxon>
        <taxon>Janibacter</taxon>
    </lineage>
</organism>
<dbReference type="EMBL" id="JACBZX010000001">
    <property type="protein sequence ID" value="NYG37521.1"/>
    <property type="molecule type" value="Genomic_DNA"/>
</dbReference>
<keyword evidence="1" id="KW-1133">Transmembrane helix</keyword>
<reference evidence="2 3" key="1">
    <citation type="submission" date="2020-07" db="EMBL/GenBank/DDBJ databases">
        <title>Sequencing the genomes of 1000 actinobacteria strains.</title>
        <authorList>
            <person name="Klenk H.-P."/>
        </authorList>
    </citation>
    <scope>NUCLEOTIDE SEQUENCE [LARGE SCALE GENOMIC DNA]</scope>
    <source>
        <strain evidence="2 3">DSM 24723</strain>
    </source>
</reference>
<comment type="caution">
    <text evidence="2">The sequence shown here is derived from an EMBL/GenBank/DDBJ whole genome shotgun (WGS) entry which is preliminary data.</text>
</comment>
<keyword evidence="1" id="KW-0472">Membrane</keyword>
<gene>
    <name evidence="2" type="ORF">BJY28_001990</name>
</gene>
<feature type="transmembrane region" description="Helical" evidence="1">
    <location>
        <begin position="47"/>
        <end position="71"/>
    </location>
</feature>
<keyword evidence="3" id="KW-1185">Reference proteome</keyword>